<gene>
    <name evidence="3" type="ORF">FDO65_12490</name>
</gene>
<organism evidence="3 4">
    <name type="scientific">Nakamurella flava</name>
    <dbReference type="NCBI Taxonomy" id="2576308"/>
    <lineage>
        <taxon>Bacteria</taxon>
        <taxon>Bacillati</taxon>
        <taxon>Actinomycetota</taxon>
        <taxon>Actinomycetes</taxon>
        <taxon>Nakamurellales</taxon>
        <taxon>Nakamurellaceae</taxon>
        <taxon>Nakamurella</taxon>
    </lineage>
</organism>
<keyword evidence="2" id="KW-0472">Membrane</keyword>
<keyword evidence="4" id="KW-1185">Reference proteome</keyword>
<proteinExistence type="predicted"/>
<feature type="region of interest" description="Disordered" evidence="1">
    <location>
        <begin position="63"/>
        <end position="83"/>
    </location>
</feature>
<keyword evidence="2" id="KW-0812">Transmembrane</keyword>
<feature type="compositionally biased region" description="Basic and acidic residues" evidence="1">
    <location>
        <begin position="72"/>
        <end position="83"/>
    </location>
</feature>
<comment type="caution">
    <text evidence="3">The sequence shown here is derived from an EMBL/GenBank/DDBJ whole genome shotgun (WGS) entry which is preliminary data.</text>
</comment>
<sequence>MRVIDRIRQWATALYAQLGVAYFRIVAMGGSAAIVFLAIWPVTTVVLVILVATLAPLVARWRRRGSPPPRTEAAREQPEVVES</sequence>
<protein>
    <submittedName>
        <fullName evidence="3">Uncharacterized protein</fullName>
    </submittedName>
</protein>
<evidence type="ECO:0000256" key="2">
    <source>
        <dbReference type="SAM" id="Phobius"/>
    </source>
</evidence>
<feature type="transmembrane region" description="Helical" evidence="2">
    <location>
        <begin position="38"/>
        <end position="59"/>
    </location>
</feature>
<accession>A0A4U6QDW8</accession>
<name>A0A4U6QDW8_9ACTN</name>
<keyword evidence="2" id="KW-1133">Transmembrane helix</keyword>
<dbReference type="Proteomes" id="UP000306985">
    <property type="component" value="Unassembled WGS sequence"/>
</dbReference>
<dbReference type="RefSeq" id="WP_137450047.1">
    <property type="nucleotide sequence ID" value="NZ_SZZH01000003.1"/>
</dbReference>
<evidence type="ECO:0000313" key="3">
    <source>
        <dbReference type="EMBL" id="TKV58384.1"/>
    </source>
</evidence>
<reference evidence="3 4" key="1">
    <citation type="submission" date="2019-05" db="EMBL/GenBank/DDBJ databases">
        <title>Nakamurella sp. N5BH11, whole genome shotgun sequence.</title>
        <authorList>
            <person name="Tuo L."/>
        </authorList>
    </citation>
    <scope>NUCLEOTIDE SEQUENCE [LARGE SCALE GENOMIC DNA]</scope>
    <source>
        <strain evidence="3 4">N5BH11</strain>
    </source>
</reference>
<evidence type="ECO:0000256" key="1">
    <source>
        <dbReference type="SAM" id="MobiDB-lite"/>
    </source>
</evidence>
<feature type="transmembrane region" description="Helical" evidence="2">
    <location>
        <begin position="12"/>
        <end position="32"/>
    </location>
</feature>
<dbReference type="AlphaFoldDB" id="A0A4U6QDW8"/>
<evidence type="ECO:0000313" key="4">
    <source>
        <dbReference type="Proteomes" id="UP000306985"/>
    </source>
</evidence>
<dbReference type="EMBL" id="SZZH01000003">
    <property type="protein sequence ID" value="TKV58384.1"/>
    <property type="molecule type" value="Genomic_DNA"/>
</dbReference>